<feature type="region of interest" description="Disordered" evidence="1">
    <location>
        <begin position="193"/>
        <end position="221"/>
    </location>
</feature>
<evidence type="ECO:0000313" key="2">
    <source>
        <dbReference type="EMBL" id="CAJ1965728.1"/>
    </source>
</evidence>
<name>A0AAD2G7L2_9STRA</name>
<evidence type="ECO:0000313" key="3">
    <source>
        <dbReference type="Proteomes" id="UP001295423"/>
    </source>
</evidence>
<dbReference type="Proteomes" id="UP001295423">
    <property type="component" value="Unassembled WGS sequence"/>
</dbReference>
<gene>
    <name evidence="2" type="ORF">CYCCA115_LOCUS21320</name>
</gene>
<keyword evidence="3" id="KW-1185">Reference proteome</keyword>
<dbReference type="AlphaFoldDB" id="A0AAD2G7L2"/>
<feature type="compositionally biased region" description="Basic and acidic residues" evidence="1">
    <location>
        <begin position="109"/>
        <end position="120"/>
    </location>
</feature>
<reference evidence="2" key="1">
    <citation type="submission" date="2023-08" db="EMBL/GenBank/DDBJ databases">
        <authorList>
            <person name="Audoor S."/>
            <person name="Bilcke G."/>
        </authorList>
    </citation>
    <scope>NUCLEOTIDE SEQUENCE</scope>
</reference>
<evidence type="ECO:0000256" key="1">
    <source>
        <dbReference type="SAM" id="MobiDB-lite"/>
    </source>
</evidence>
<feature type="region of interest" description="Disordered" evidence="1">
    <location>
        <begin position="1"/>
        <end position="20"/>
    </location>
</feature>
<accession>A0AAD2G7L2</accession>
<feature type="compositionally biased region" description="Basic and acidic residues" evidence="1">
    <location>
        <begin position="202"/>
        <end position="221"/>
    </location>
</feature>
<proteinExistence type="predicted"/>
<feature type="compositionally biased region" description="Acidic residues" evidence="1">
    <location>
        <begin position="89"/>
        <end position="100"/>
    </location>
</feature>
<comment type="caution">
    <text evidence="2">The sequence shown here is derived from an EMBL/GenBank/DDBJ whole genome shotgun (WGS) entry which is preliminary data.</text>
</comment>
<organism evidence="2 3">
    <name type="scientific">Cylindrotheca closterium</name>
    <dbReference type="NCBI Taxonomy" id="2856"/>
    <lineage>
        <taxon>Eukaryota</taxon>
        <taxon>Sar</taxon>
        <taxon>Stramenopiles</taxon>
        <taxon>Ochrophyta</taxon>
        <taxon>Bacillariophyta</taxon>
        <taxon>Bacillariophyceae</taxon>
        <taxon>Bacillariophycidae</taxon>
        <taxon>Bacillariales</taxon>
        <taxon>Bacillariaceae</taxon>
        <taxon>Cylindrotheca</taxon>
    </lineage>
</organism>
<sequence length="221" mass="25256">MTKKRSNSSQQEEEESVSEDQILLLENHHLGKEELATLRLVETTDRALELIDSLSNEPQRFEGDDPGDLFDKMDEMRQSLQSAWKDVLNDNDDNENDTDDSSNPRGSKRTRDGPSEEEYRSAYVETMAEVLEAPLDAMRQQHEQDEQQSTNGGKKAVLDMDVDLIVEALQSGIDLLHPEEKMLFLEELQAIENEGEQDDNEATNKGESIHMMRRKELGYDV</sequence>
<feature type="compositionally biased region" description="Basic and acidic residues" evidence="1">
    <location>
        <begin position="59"/>
        <end position="77"/>
    </location>
</feature>
<feature type="region of interest" description="Disordered" evidence="1">
    <location>
        <begin position="53"/>
        <end position="120"/>
    </location>
</feature>
<dbReference type="EMBL" id="CAKOGP040002218">
    <property type="protein sequence ID" value="CAJ1965728.1"/>
    <property type="molecule type" value="Genomic_DNA"/>
</dbReference>
<protein>
    <submittedName>
        <fullName evidence="2">Uncharacterized protein</fullName>
    </submittedName>
</protein>